<dbReference type="eggNOG" id="COG0791">
    <property type="taxonomic scope" value="Bacteria"/>
</dbReference>
<dbReference type="Gene3D" id="3.90.1720.10">
    <property type="entry name" value="endopeptidase domain like (from Nostoc punctiforme)"/>
    <property type="match status" value="1"/>
</dbReference>
<evidence type="ECO:0000256" key="3">
    <source>
        <dbReference type="ARBA" id="ARBA00022801"/>
    </source>
</evidence>
<comment type="caution">
    <text evidence="6">The sequence shown here is derived from an EMBL/GenBank/DDBJ whole genome shotgun (WGS) entry which is preliminary data.</text>
</comment>
<evidence type="ECO:0000313" key="6">
    <source>
        <dbReference type="EMBL" id="EHM37726.1"/>
    </source>
</evidence>
<dbReference type="InterPro" id="IPR051202">
    <property type="entry name" value="Peptidase_C40"/>
</dbReference>
<gene>
    <name evidence="6" type="ORF">HMPREF0080_02061</name>
</gene>
<dbReference type="STRING" id="861450.HMPREF0080_02061"/>
<feature type="domain" description="NlpC/P60" evidence="5">
    <location>
        <begin position="1"/>
        <end position="132"/>
    </location>
</feature>
<evidence type="ECO:0000256" key="1">
    <source>
        <dbReference type="ARBA" id="ARBA00007074"/>
    </source>
</evidence>
<keyword evidence="2" id="KW-0645">Protease</keyword>
<dbReference type="SUPFAM" id="SSF54001">
    <property type="entry name" value="Cysteine proteinases"/>
    <property type="match status" value="1"/>
</dbReference>
<sequence>MVNIDDLIGVPYVNGGRDCETGLDCWGLVREYYRRAGIKLPKHLIDIKRVDAIMAEIDSNKHKWLELETPEVGCVVLLRLIGNPLPSHCGIYVGYGEFMHAVQTAVQIDRVSRWGPRVIGYFKPKEGAYPHV</sequence>
<dbReference type="OrthoDB" id="9808890at2"/>
<dbReference type="PANTHER" id="PTHR47053">
    <property type="entry name" value="MUREIN DD-ENDOPEPTIDASE MEPH-RELATED"/>
    <property type="match status" value="1"/>
</dbReference>
<comment type="similarity">
    <text evidence="1">Belongs to the peptidase C40 family.</text>
</comment>
<dbReference type="AlphaFoldDB" id="G9YK52"/>
<dbReference type="InterPro" id="IPR000064">
    <property type="entry name" value="NLP_P60_dom"/>
</dbReference>
<dbReference type="EMBL" id="AGCJ01000092">
    <property type="protein sequence ID" value="EHM37726.1"/>
    <property type="molecule type" value="Genomic_DNA"/>
</dbReference>
<keyword evidence="4" id="KW-0788">Thiol protease</keyword>
<proteinExistence type="inferred from homology"/>
<dbReference type="PANTHER" id="PTHR47053:SF1">
    <property type="entry name" value="MUREIN DD-ENDOPEPTIDASE MEPH-RELATED"/>
    <property type="match status" value="1"/>
</dbReference>
<keyword evidence="3" id="KW-0378">Hydrolase</keyword>
<keyword evidence="7" id="KW-1185">Reference proteome</keyword>
<dbReference type="PATRIC" id="fig|861450.3.peg.1894"/>
<dbReference type="Proteomes" id="UP000005481">
    <property type="component" value="Unassembled WGS sequence"/>
</dbReference>
<dbReference type="InterPro" id="IPR038765">
    <property type="entry name" value="Papain-like_cys_pep_sf"/>
</dbReference>
<reference evidence="6 7" key="1">
    <citation type="submission" date="2011-08" db="EMBL/GenBank/DDBJ databases">
        <authorList>
            <person name="Weinstock G."/>
            <person name="Sodergren E."/>
            <person name="Clifton S."/>
            <person name="Fulton L."/>
            <person name="Fulton B."/>
            <person name="Courtney L."/>
            <person name="Fronick C."/>
            <person name="Harrison M."/>
            <person name="Strong C."/>
            <person name="Farmer C."/>
            <person name="Delahaunty K."/>
            <person name="Markovic C."/>
            <person name="Hall O."/>
            <person name="Minx P."/>
            <person name="Tomlinson C."/>
            <person name="Mitreva M."/>
            <person name="Hou S."/>
            <person name="Chen J."/>
            <person name="Wollam A."/>
            <person name="Pepin K.H."/>
            <person name="Johnson M."/>
            <person name="Bhonagiri V."/>
            <person name="Zhang X."/>
            <person name="Suruliraj S."/>
            <person name="Warren W."/>
            <person name="Chinwalla A."/>
            <person name="Mardis E.R."/>
            <person name="Wilson R.K."/>
        </authorList>
    </citation>
    <scope>NUCLEOTIDE SEQUENCE [LARGE SCALE GENOMIC DNA]</scope>
    <source>
        <strain evidence="6 7">F0357</strain>
    </source>
</reference>
<dbReference type="HOGENOM" id="CLU_153713_1_0_9"/>
<dbReference type="Pfam" id="PF00877">
    <property type="entry name" value="NLPC_P60"/>
    <property type="match status" value="1"/>
</dbReference>
<protein>
    <submittedName>
        <fullName evidence="6">NlpC/P60 family protein</fullName>
    </submittedName>
</protein>
<name>G9YK52_9FIRM</name>
<evidence type="ECO:0000313" key="7">
    <source>
        <dbReference type="Proteomes" id="UP000005481"/>
    </source>
</evidence>
<dbReference type="PROSITE" id="PS51935">
    <property type="entry name" value="NLPC_P60"/>
    <property type="match status" value="1"/>
</dbReference>
<evidence type="ECO:0000259" key="5">
    <source>
        <dbReference type="PROSITE" id="PS51935"/>
    </source>
</evidence>
<accession>G9YK52</accession>
<dbReference type="RefSeq" id="WP_006791022.1">
    <property type="nucleotide sequence ID" value="NZ_JH417615.1"/>
</dbReference>
<dbReference type="GO" id="GO:0008234">
    <property type="term" value="F:cysteine-type peptidase activity"/>
    <property type="evidence" value="ECO:0007669"/>
    <property type="project" value="UniProtKB-KW"/>
</dbReference>
<evidence type="ECO:0000256" key="4">
    <source>
        <dbReference type="ARBA" id="ARBA00022807"/>
    </source>
</evidence>
<organism evidence="6 7">
    <name type="scientific">Anaeroglobus geminatus F0357</name>
    <dbReference type="NCBI Taxonomy" id="861450"/>
    <lineage>
        <taxon>Bacteria</taxon>
        <taxon>Bacillati</taxon>
        <taxon>Bacillota</taxon>
        <taxon>Negativicutes</taxon>
        <taxon>Veillonellales</taxon>
        <taxon>Veillonellaceae</taxon>
        <taxon>Anaeroglobus</taxon>
    </lineage>
</organism>
<dbReference type="GO" id="GO:0006508">
    <property type="term" value="P:proteolysis"/>
    <property type="evidence" value="ECO:0007669"/>
    <property type="project" value="UniProtKB-KW"/>
</dbReference>
<evidence type="ECO:0000256" key="2">
    <source>
        <dbReference type="ARBA" id="ARBA00022670"/>
    </source>
</evidence>